<keyword evidence="2 4" id="KW-0560">Oxidoreductase</keyword>
<dbReference type="InterPro" id="IPR016160">
    <property type="entry name" value="Ald_DH_CS_CYS"/>
</dbReference>
<dbReference type="PANTHER" id="PTHR11699">
    <property type="entry name" value="ALDEHYDE DEHYDROGENASE-RELATED"/>
    <property type="match status" value="1"/>
</dbReference>
<comment type="caution">
    <text evidence="6">The sequence shown here is derived from an EMBL/GenBank/DDBJ whole genome shotgun (WGS) entry which is preliminary data.</text>
</comment>
<protein>
    <submittedName>
        <fullName evidence="6">Aldehyde dehydrogenase (NAD+)/5-carboxymethyl-2-hydroxymuconic-semialdehyde dehydrogenase</fullName>
    </submittedName>
</protein>
<dbReference type="Gene3D" id="3.40.309.10">
    <property type="entry name" value="Aldehyde Dehydrogenase, Chain A, domain 2"/>
    <property type="match status" value="1"/>
</dbReference>
<name>A0A652YU81_NOCGL</name>
<organism evidence="6">
    <name type="scientific">Nocardia globerula</name>
    <dbReference type="NCBI Taxonomy" id="1818"/>
    <lineage>
        <taxon>Bacteria</taxon>
        <taxon>Bacillati</taxon>
        <taxon>Actinomycetota</taxon>
        <taxon>Actinomycetes</taxon>
        <taxon>Mycobacteriales</taxon>
        <taxon>Nocardiaceae</taxon>
        <taxon>Nocardia</taxon>
    </lineage>
</organism>
<dbReference type="GO" id="GO:0016620">
    <property type="term" value="F:oxidoreductase activity, acting on the aldehyde or oxo group of donors, NAD or NADP as acceptor"/>
    <property type="evidence" value="ECO:0007669"/>
    <property type="project" value="InterPro"/>
</dbReference>
<dbReference type="PROSITE" id="PS00070">
    <property type="entry name" value="ALDEHYDE_DEHYDR_CYS"/>
    <property type="match status" value="1"/>
</dbReference>
<feature type="active site" evidence="3">
    <location>
        <position position="245"/>
    </location>
</feature>
<evidence type="ECO:0000256" key="1">
    <source>
        <dbReference type="ARBA" id="ARBA00009986"/>
    </source>
</evidence>
<accession>A0A652YU81</accession>
<dbReference type="InterPro" id="IPR029510">
    <property type="entry name" value="Ald_DH_CS_GLU"/>
</dbReference>
<dbReference type="PROSITE" id="PS00687">
    <property type="entry name" value="ALDEHYDE_DEHYDR_GLU"/>
    <property type="match status" value="1"/>
</dbReference>
<dbReference type="EMBL" id="VNIQ01000002">
    <property type="protein sequence ID" value="TYQ06655.1"/>
    <property type="molecule type" value="Genomic_DNA"/>
</dbReference>
<evidence type="ECO:0000259" key="5">
    <source>
        <dbReference type="Pfam" id="PF00171"/>
    </source>
</evidence>
<gene>
    <name evidence="6" type="ORF">FNL38_102797</name>
</gene>
<evidence type="ECO:0000256" key="3">
    <source>
        <dbReference type="PROSITE-ProRule" id="PRU10007"/>
    </source>
</evidence>
<dbReference type="FunFam" id="3.40.605.10:FF:000007">
    <property type="entry name" value="NAD/NADP-dependent betaine aldehyde dehydrogenase"/>
    <property type="match status" value="1"/>
</dbReference>
<dbReference type="InterPro" id="IPR016162">
    <property type="entry name" value="Ald_DH_N"/>
</dbReference>
<evidence type="ECO:0000313" key="6">
    <source>
        <dbReference type="EMBL" id="TYQ06655.1"/>
    </source>
</evidence>
<comment type="similarity">
    <text evidence="1 4">Belongs to the aldehyde dehydrogenase family.</text>
</comment>
<dbReference type="FunFam" id="3.40.309.10:FF:000012">
    <property type="entry name" value="Betaine aldehyde dehydrogenase"/>
    <property type="match status" value="1"/>
</dbReference>
<evidence type="ECO:0000256" key="2">
    <source>
        <dbReference type="ARBA" id="ARBA00023002"/>
    </source>
</evidence>
<evidence type="ECO:0000256" key="4">
    <source>
        <dbReference type="RuleBase" id="RU003345"/>
    </source>
</evidence>
<dbReference type="Gene3D" id="3.40.605.10">
    <property type="entry name" value="Aldehyde Dehydrogenase, Chain A, domain 1"/>
    <property type="match status" value="1"/>
</dbReference>
<dbReference type="InterPro" id="IPR015590">
    <property type="entry name" value="Aldehyde_DH_dom"/>
</dbReference>
<dbReference type="SUPFAM" id="SSF53720">
    <property type="entry name" value="ALDH-like"/>
    <property type="match status" value="1"/>
</dbReference>
<dbReference type="Pfam" id="PF00171">
    <property type="entry name" value="Aldedh"/>
    <property type="match status" value="1"/>
</dbReference>
<feature type="domain" description="Aldehyde dehydrogenase" evidence="5">
    <location>
        <begin position="18"/>
        <end position="470"/>
    </location>
</feature>
<dbReference type="InterPro" id="IPR016161">
    <property type="entry name" value="Ald_DH/histidinol_DH"/>
</dbReference>
<dbReference type="AlphaFoldDB" id="A0A652YU81"/>
<proteinExistence type="inferred from homology"/>
<sequence length="486" mass="51073">MNDAQKVGSMSPISTVPDTLRVINPATEEVAAELTIDGADECAAAVDRATEAQRVWAAMAGEQRSELLWRWAQLVEDDCAELGRLDTEDTGKVLSDARAQARRGARHARYWAGKADKLVGQQFGDVPGQFSYTRLEALGTYVVVLPWNAPAHSFMARACPPLACGNSVIVKPSELSPRSAIRLAELAVQAGIPTGVLQVVVGGGATGGALCSHPDVAGISFTGSVPTGQHIARAAADTFKKLTLEMGGKSPIIVFDDADLDSAARATVLGILNNAGQVCAAGSRLLVHASIAKDFVAEVAARMSKVRVGDPLDPQTQVGPVVSSGQHEKILGFLDTARSEGARIVLGGDRVTTQQRGFYIAPTLIDQVDPAMTVASQEIFGPVLSVLTFETEAQALELANATEFGLSSYVWTRDLGRMIRMSEGIEAGVVHGNSNLMLDSGLPFGGFKQSGLGGAYGDDAVSGCTRTKRVTLRTANTPLPGPWPGI</sequence>
<dbReference type="InterPro" id="IPR016163">
    <property type="entry name" value="Ald_DH_C"/>
</dbReference>
<reference evidence="6" key="1">
    <citation type="submission" date="2019-07" db="EMBL/GenBank/DDBJ databases">
        <title>Genomic Encyclopedia of Type Strains, Phase IV (KMG-IV): sequencing the most valuable type-strain genomes for metagenomic binning, comparative biology and taxonomic classification.</title>
        <authorList>
            <person name="Goeker M."/>
        </authorList>
    </citation>
    <scope>NUCLEOTIDE SEQUENCE</scope>
    <source>
        <strain evidence="6">DSM 44596</strain>
    </source>
</reference>